<dbReference type="Proteomes" id="UP000694545">
    <property type="component" value="Unplaced"/>
</dbReference>
<comment type="catalytic activity">
    <reaction evidence="8">
        <text>S-adenosyl-L-homocysteine(out) + S-adenosyl-L-methionine(in) = S-adenosyl-L-homocysteine(in) + S-adenosyl-L-methionine(out)</text>
        <dbReference type="Rhea" id="RHEA:75479"/>
        <dbReference type="ChEBI" id="CHEBI:57856"/>
        <dbReference type="ChEBI" id="CHEBI:59789"/>
    </reaction>
</comment>
<dbReference type="AlphaFoldDB" id="A0A8D2Q5H6"/>
<evidence type="ECO:0000313" key="17">
    <source>
        <dbReference type="Proteomes" id="UP000694545"/>
    </source>
</evidence>
<keyword evidence="6 15" id="KW-1133">Transmembrane helix</keyword>
<evidence type="ECO:0000256" key="13">
    <source>
        <dbReference type="RuleBase" id="RU000488"/>
    </source>
</evidence>
<feature type="transmembrane region" description="Helical" evidence="15">
    <location>
        <begin position="6"/>
        <end position="30"/>
    </location>
</feature>
<dbReference type="InterPro" id="IPR023395">
    <property type="entry name" value="MCP_dom_sf"/>
</dbReference>
<evidence type="ECO:0000256" key="8">
    <source>
        <dbReference type="ARBA" id="ARBA00035847"/>
    </source>
</evidence>
<dbReference type="PANTHER" id="PTHR45667">
    <property type="entry name" value="S-ADENOSYLMETHIONINE MITOCHONDRIAL CARRIER PROTEIN"/>
    <property type="match status" value="1"/>
</dbReference>
<comment type="subcellular location">
    <subcellularLocation>
        <location evidence="1">Membrane</location>
        <topology evidence="1">Multi-pass membrane protein</topology>
    </subcellularLocation>
</comment>
<reference evidence="16" key="1">
    <citation type="submission" date="2025-08" db="UniProtKB">
        <authorList>
            <consortium name="Ensembl"/>
        </authorList>
    </citation>
    <scope>IDENTIFICATION</scope>
</reference>
<evidence type="ECO:0000256" key="14">
    <source>
        <dbReference type="SAM" id="MobiDB-lite"/>
    </source>
</evidence>
<evidence type="ECO:0000256" key="15">
    <source>
        <dbReference type="SAM" id="Phobius"/>
    </source>
</evidence>
<feature type="transmembrane region" description="Helical" evidence="15">
    <location>
        <begin position="237"/>
        <end position="258"/>
    </location>
</feature>
<accession>A0A8D2Q5H6</accession>
<keyword evidence="3 13" id="KW-0813">Transport</keyword>
<feature type="repeat" description="Solcar" evidence="12">
    <location>
        <begin position="86"/>
        <end position="167"/>
    </location>
</feature>
<evidence type="ECO:0000256" key="10">
    <source>
        <dbReference type="ARBA" id="ARBA00039950"/>
    </source>
</evidence>
<evidence type="ECO:0000256" key="11">
    <source>
        <dbReference type="ARBA" id="ARBA00041876"/>
    </source>
</evidence>
<dbReference type="Gene3D" id="1.50.40.10">
    <property type="entry name" value="Mitochondrial carrier domain"/>
    <property type="match status" value="1"/>
</dbReference>
<evidence type="ECO:0000256" key="7">
    <source>
        <dbReference type="ARBA" id="ARBA00023136"/>
    </source>
</evidence>
<feature type="compositionally biased region" description="Gly residues" evidence="14">
    <location>
        <begin position="170"/>
        <end position="191"/>
    </location>
</feature>
<evidence type="ECO:0000256" key="6">
    <source>
        <dbReference type="ARBA" id="ARBA00022989"/>
    </source>
</evidence>
<name>A0A8D2Q5H6_VARKO</name>
<keyword evidence="17" id="KW-1185">Reference proteome</keyword>
<evidence type="ECO:0000256" key="5">
    <source>
        <dbReference type="ARBA" id="ARBA00022737"/>
    </source>
</evidence>
<reference evidence="16" key="2">
    <citation type="submission" date="2025-09" db="UniProtKB">
        <authorList>
            <consortium name="Ensembl"/>
        </authorList>
    </citation>
    <scope>IDENTIFICATION</scope>
</reference>
<evidence type="ECO:0000256" key="2">
    <source>
        <dbReference type="ARBA" id="ARBA00006375"/>
    </source>
</evidence>
<comment type="similarity">
    <text evidence="2 13">Belongs to the mitochondrial carrier (TC 2.A.29) family.</text>
</comment>
<evidence type="ECO:0000256" key="9">
    <source>
        <dbReference type="ARBA" id="ARBA00037638"/>
    </source>
</evidence>
<evidence type="ECO:0000256" key="4">
    <source>
        <dbReference type="ARBA" id="ARBA00022692"/>
    </source>
</evidence>
<dbReference type="InterPro" id="IPR018108">
    <property type="entry name" value="MCP_transmembrane"/>
</dbReference>
<organism evidence="16 17">
    <name type="scientific">Varanus komodoensis</name>
    <name type="common">Komodo dragon</name>
    <dbReference type="NCBI Taxonomy" id="61221"/>
    <lineage>
        <taxon>Eukaryota</taxon>
        <taxon>Metazoa</taxon>
        <taxon>Chordata</taxon>
        <taxon>Craniata</taxon>
        <taxon>Vertebrata</taxon>
        <taxon>Euteleostomi</taxon>
        <taxon>Lepidosauria</taxon>
        <taxon>Squamata</taxon>
        <taxon>Bifurcata</taxon>
        <taxon>Unidentata</taxon>
        <taxon>Episquamata</taxon>
        <taxon>Toxicofera</taxon>
        <taxon>Anguimorpha</taxon>
        <taxon>Paleoanguimorpha</taxon>
        <taxon>Varanoidea</taxon>
        <taxon>Varanidae</taxon>
        <taxon>Varanus</taxon>
    </lineage>
</organism>
<keyword evidence="5" id="KW-0677">Repeat</keyword>
<dbReference type="SUPFAM" id="SSF103506">
    <property type="entry name" value="Mitochondrial carrier"/>
    <property type="match status" value="1"/>
</dbReference>
<protein>
    <recommendedName>
        <fullName evidence="10">Mitochondrial S-adenosylmethionine carrier protein</fullName>
    </recommendedName>
    <alternativeName>
        <fullName evidence="11">Solute carrier family 25 member 26</fullName>
    </alternativeName>
</protein>
<dbReference type="GO" id="GO:0016020">
    <property type="term" value="C:membrane"/>
    <property type="evidence" value="ECO:0007669"/>
    <property type="project" value="UniProtKB-SubCell"/>
</dbReference>
<evidence type="ECO:0000256" key="12">
    <source>
        <dbReference type="PROSITE-ProRule" id="PRU00282"/>
    </source>
</evidence>
<dbReference type="Pfam" id="PF00153">
    <property type="entry name" value="Mito_carr"/>
    <property type="match status" value="2"/>
</dbReference>
<evidence type="ECO:0000313" key="16">
    <source>
        <dbReference type="Ensembl" id="ENSVKKP00000020283.1"/>
    </source>
</evidence>
<keyword evidence="4 12" id="KW-0812">Transmembrane</keyword>
<feature type="compositionally biased region" description="Basic and acidic residues" evidence="14">
    <location>
        <begin position="192"/>
        <end position="202"/>
    </location>
</feature>
<dbReference type="PROSITE" id="PS50920">
    <property type="entry name" value="SOLCAR"/>
    <property type="match status" value="2"/>
</dbReference>
<dbReference type="Ensembl" id="ENSVKKT00000020785.1">
    <property type="protein sequence ID" value="ENSVKKP00000020283.1"/>
    <property type="gene ID" value="ENSVKKG00000013673.1"/>
</dbReference>
<keyword evidence="7 12" id="KW-0472">Membrane</keyword>
<proteinExistence type="inferred from homology"/>
<evidence type="ECO:0000256" key="3">
    <source>
        <dbReference type="ARBA" id="ARBA00022448"/>
    </source>
</evidence>
<evidence type="ECO:0000256" key="1">
    <source>
        <dbReference type="ARBA" id="ARBA00004141"/>
    </source>
</evidence>
<feature type="repeat" description="Solcar" evidence="12">
    <location>
        <begin position="4"/>
        <end position="77"/>
    </location>
</feature>
<feature type="region of interest" description="Disordered" evidence="14">
    <location>
        <begin position="166"/>
        <end position="202"/>
    </location>
</feature>
<sequence length="265" mass="27962">MDRGDFLISLMAGGLAGTCVDLVLFPLNIVKTRLKSPKGFKKAGGFPGICAGVPSAAVGSFPNAAAFFVTYEYTKAMLHTTISPYLNRITRMLAASCGEIVACLIRVPSEAVKQRAQVCHSSSTFWVLSNTIYEEGILGLYRGFKSTVLRARLALASWQSSGAVEAESGQGTGEGKVGAGQRSGGRSSGKGGEAREAQEEAEGRGQCPVRLIKPGIIPCLRPLAVARAARGLPSLGAGFFFNYLINFLICVCVGGGFWKNQASEE</sequence>
<comment type="function">
    <text evidence="9">Mitochondrial S-adenosyl-L-methionine/S-adenosyl-L-homocysteine antiporter. Mediates the exchange of cytosolic S-adenosyl-L-methionine, the predominant methyl-group donor for macromolecule methylation processes, for mitochondrial S-adenosylhomocysteine(SAH), a by-product of methylation reactions.</text>
</comment>